<dbReference type="NCBIfam" id="TIGR02532">
    <property type="entry name" value="IV_pilin_GFxxxE"/>
    <property type="match status" value="1"/>
</dbReference>
<comment type="caution">
    <text evidence="2">The sequence shown here is derived from an EMBL/GenBank/DDBJ whole genome shotgun (WGS) entry which is preliminary data.</text>
</comment>
<keyword evidence="3" id="KW-1185">Reference proteome</keyword>
<dbReference type="EMBL" id="BMII01000013">
    <property type="protein sequence ID" value="GGB57545.1"/>
    <property type="molecule type" value="Genomic_DNA"/>
</dbReference>
<keyword evidence="1" id="KW-1133">Transmembrane helix</keyword>
<feature type="transmembrane region" description="Helical" evidence="1">
    <location>
        <begin position="33"/>
        <end position="54"/>
    </location>
</feature>
<sequence length="190" mass="20147">MQTSSNNDISQATIYTDRSYQTLDFTMQKQQHGFTLIELVVVIIILGILAVVAAPKFINLKSDAVIANLNGLQGALKSANTLVYSKAVLAGQEKLEPGSVTLNASAVSTTVGYITPLGANVALVLDGSFEVMVNANDTITADWGIFNVSGGKSMYIVPKGFATFDSCNLLYNVDSSKTEPAFYSLTTSGC</sequence>
<name>A0ABQ1J453_9GAMM</name>
<evidence type="ECO:0000313" key="3">
    <source>
        <dbReference type="Proteomes" id="UP000617555"/>
    </source>
</evidence>
<keyword evidence="1" id="KW-0472">Membrane</keyword>
<dbReference type="Pfam" id="PF07963">
    <property type="entry name" value="N_methyl"/>
    <property type="match status" value="1"/>
</dbReference>
<dbReference type="Gene3D" id="3.30.700.10">
    <property type="entry name" value="Glycoprotein, Type 4 Pilin"/>
    <property type="match status" value="1"/>
</dbReference>
<keyword evidence="1" id="KW-0812">Transmembrane</keyword>
<dbReference type="Proteomes" id="UP000617555">
    <property type="component" value="Unassembled WGS sequence"/>
</dbReference>
<evidence type="ECO:0000313" key="2">
    <source>
        <dbReference type="EMBL" id="GGB57545.1"/>
    </source>
</evidence>
<dbReference type="RefSeq" id="WP_373284896.1">
    <property type="nucleotide sequence ID" value="NZ_BMII01000013.1"/>
</dbReference>
<protein>
    <submittedName>
        <fullName evidence="2">PilD processed protein</fullName>
    </submittedName>
</protein>
<evidence type="ECO:0000256" key="1">
    <source>
        <dbReference type="SAM" id="Phobius"/>
    </source>
</evidence>
<dbReference type="PROSITE" id="PS00409">
    <property type="entry name" value="PROKAR_NTER_METHYL"/>
    <property type="match status" value="1"/>
</dbReference>
<proteinExistence type="predicted"/>
<reference evidence="3" key="1">
    <citation type="journal article" date="2019" name="Int. J. Syst. Evol. Microbiol.">
        <title>The Global Catalogue of Microorganisms (GCM) 10K type strain sequencing project: providing services to taxonomists for standard genome sequencing and annotation.</title>
        <authorList>
            <consortium name="The Broad Institute Genomics Platform"/>
            <consortium name="The Broad Institute Genome Sequencing Center for Infectious Disease"/>
            <person name="Wu L."/>
            <person name="Ma J."/>
        </authorList>
    </citation>
    <scope>NUCLEOTIDE SEQUENCE [LARGE SCALE GENOMIC DNA]</scope>
    <source>
        <strain evidence="3">CGMCC 1.15339</strain>
    </source>
</reference>
<dbReference type="SUPFAM" id="SSF54523">
    <property type="entry name" value="Pili subunits"/>
    <property type="match status" value="1"/>
</dbReference>
<accession>A0ABQ1J453</accession>
<organism evidence="2 3">
    <name type="scientific">Shewanella inventionis</name>
    <dbReference type="NCBI Taxonomy" id="1738770"/>
    <lineage>
        <taxon>Bacteria</taxon>
        <taxon>Pseudomonadati</taxon>
        <taxon>Pseudomonadota</taxon>
        <taxon>Gammaproteobacteria</taxon>
        <taxon>Alteromonadales</taxon>
        <taxon>Shewanellaceae</taxon>
        <taxon>Shewanella</taxon>
    </lineage>
</organism>
<gene>
    <name evidence="2" type="ORF">GCM10011607_17630</name>
</gene>
<dbReference type="InterPro" id="IPR012902">
    <property type="entry name" value="N_methyl_site"/>
</dbReference>
<dbReference type="InterPro" id="IPR045584">
    <property type="entry name" value="Pilin-like"/>
</dbReference>